<evidence type="ECO:0000256" key="2">
    <source>
        <dbReference type="ARBA" id="ARBA00023315"/>
    </source>
</evidence>
<evidence type="ECO:0000259" key="3">
    <source>
        <dbReference type="PROSITE" id="PS51186"/>
    </source>
</evidence>
<sequence length="278" mass="31819">MSNSWRYTESLSRDERLSILSLLNRLDAALGREAIDENRRRLVQHNLPGHFWVQFDGDVAIGFANEDLNGHPNIEMAGGTFDGDLCALIARRHPSFDWWLRDTHDDHQSQNQVRALRYMECIDVHQKFDLPNIQVRSFRPEEDAELWLEQNNAAFASHPEQGSWDLATLRLRVTEPWFDPSGFLLLLSGDDLVASCWTKIHEFDTVRTGEIYVISVHPNYQGKGLGAAALRLGLESIHSRGVHRASLYVDDSNKSAIAMYEHYGFTTVRMDRVLRISS</sequence>
<reference evidence="4" key="1">
    <citation type="submission" date="2020-05" db="EMBL/GenBank/DDBJ databases">
        <authorList>
            <person name="Chiriac C."/>
            <person name="Salcher M."/>
            <person name="Ghai R."/>
            <person name="Kavagutti S V."/>
        </authorList>
    </citation>
    <scope>NUCLEOTIDE SEQUENCE</scope>
</reference>
<gene>
    <name evidence="4" type="ORF">UFOPK3381_00027</name>
</gene>
<dbReference type="InterPro" id="IPR050680">
    <property type="entry name" value="YpeA/RimI_acetyltransf"/>
</dbReference>
<dbReference type="PROSITE" id="PS51186">
    <property type="entry name" value="GNAT"/>
    <property type="match status" value="1"/>
</dbReference>
<evidence type="ECO:0000256" key="1">
    <source>
        <dbReference type="ARBA" id="ARBA00022679"/>
    </source>
</evidence>
<dbReference type="CDD" id="cd04301">
    <property type="entry name" value="NAT_SF"/>
    <property type="match status" value="1"/>
</dbReference>
<proteinExistence type="predicted"/>
<feature type="domain" description="N-acetyltransferase" evidence="3">
    <location>
        <begin position="133"/>
        <end position="278"/>
    </location>
</feature>
<dbReference type="AlphaFoldDB" id="A0A6J7CLA1"/>
<dbReference type="GO" id="GO:0016747">
    <property type="term" value="F:acyltransferase activity, transferring groups other than amino-acyl groups"/>
    <property type="evidence" value="ECO:0007669"/>
    <property type="project" value="InterPro"/>
</dbReference>
<keyword evidence="1" id="KW-0808">Transferase</keyword>
<dbReference type="SUPFAM" id="SSF55729">
    <property type="entry name" value="Acyl-CoA N-acyltransferases (Nat)"/>
    <property type="match status" value="1"/>
</dbReference>
<accession>A0A6J7CLA1</accession>
<keyword evidence="2" id="KW-0012">Acyltransferase</keyword>
<name>A0A6J7CLA1_9ZZZZ</name>
<protein>
    <submittedName>
        <fullName evidence="4">Unannotated protein</fullName>
    </submittedName>
</protein>
<dbReference type="PANTHER" id="PTHR43420">
    <property type="entry name" value="ACETYLTRANSFERASE"/>
    <property type="match status" value="1"/>
</dbReference>
<dbReference type="InterPro" id="IPR000182">
    <property type="entry name" value="GNAT_dom"/>
</dbReference>
<dbReference type="Gene3D" id="3.40.630.30">
    <property type="match status" value="1"/>
</dbReference>
<organism evidence="4">
    <name type="scientific">freshwater metagenome</name>
    <dbReference type="NCBI Taxonomy" id="449393"/>
    <lineage>
        <taxon>unclassified sequences</taxon>
        <taxon>metagenomes</taxon>
        <taxon>ecological metagenomes</taxon>
    </lineage>
</organism>
<evidence type="ECO:0000313" key="4">
    <source>
        <dbReference type="EMBL" id="CAB4856929.1"/>
    </source>
</evidence>
<dbReference type="Pfam" id="PF00583">
    <property type="entry name" value="Acetyltransf_1"/>
    <property type="match status" value="1"/>
</dbReference>
<dbReference type="InterPro" id="IPR016181">
    <property type="entry name" value="Acyl_CoA_acyltransferase"/>
</dbReference>
<dbReference type="EMBL" id="CAFBLN010000001">
    <property type="protein sequence ID" value="CAB4856929.1"/>
    <property type="molecule type" value="Genomic_DNA"/>
</dbReference>